<evidence type="ECO:0000313" key="2">
    <source>
        <dbReference type="Proteomes" id="UP000019591"/>
    </source>
</evidence>
<organism evidence="1 2">
    <name type="scientific">Peptoclostridium acidaminophilum DSM 3953</name>
    <dbReference type="NCBI Taxonomy" id="1286171"/>
    <lineage>
        <taxon>Bacteria</taxon>
        <taxon>Bacillati</taxon>
        <taxon>Bacillota</taxon>
        <taxon>Clostridia</taxon>
        <taxon>Peptostreptococcales</taxon>
        <taxon>Peptoclostridiaceae</taxon>
        <taxon>Peptoclostridium</taxon>
    </lineage>
</organism>
<reference evidence="1 2" key="1">
    <citation type="journal article" date="2014" name="Genome Announc.">
        <title>Complete Genome Sequence of Amino Acid-Utilizing Eubacterium acidaminophilum al-2 (DSM 3953).</title>
        <authorList>
            <person name="Poehlein A."/>
            <person name="Andreesen J.R."/>
            <person name="Daniel R."/>
        </authorList>
    </citation>
    <scope>NUCLEOTIDE SEQUENCE [LARGE SCALE GENOMIC DNA]</scope>
    <source>
        <strain evidence="1 2">DSM 3953</strain>
    </source>
</reference>
<dbReference type="HOGENOM" id="CLU_777886_0_0_9"/>
<name>W8TES9_PEPAC</name>
<dbReference type="PATRIC" id="fig|1286171.3.peg.986"/>
<protein>
    <recommendedName>
        <fullName evidence="3">Zinc-ribbon domain-containing protein</fullName>
    </recommendedName>
</protein>
<gene>
    <name evidence="1" type="ORF">EAL2_c10350</name>
</gene>
<dbReference type="KEGG" id="eac:EAL2_c10350"/>
<dbReference type="AlphaFoldDB" id="W8TES9"/>
<dbReference type="RefSeq" id="WP_025435344.1">
    <property type="nucleotide sequence ID" value="NZ_CP007452.1"/>
</dbReference>
<dbReference type="Proteomes" id="UP000019591">
    <property type="component" value="Chromosome"/>
</dbReference>
<dbReference type="STRING" id="1286171.EAL2_c10350"/>
<sequence>MLKQETVILSKEAALAAAQQLGIEPNRLSKLLDISEASGKNSKGGQGLGDGQKEQVRWLAQPYSISFLSAALQDENLFFTTILAGEEDYAFYGDEGDNIRLKPATANEVSLLARDLIGAAGVQKTNTALSLSKDGLVSLTCLLDVLKRRELENLILHVVGSEPIEMSDLEDELAIARENRDIRWLTPFFLDVFDMKSPFDLKRGLSELSNMGIVKLQKNAVEVQEEMSGWLGMLSGRKSLLGISSIFYHNAALQLLSAAFLRVGDYLYCIEGGEKTTWVSIDEKQLKETVMTLIAPGENPGGLNAKEEQVMSAEPAVAVEATEPAAKPSPKFCKYCGTPLAPGGKFCRSCGKPVGK</sequence>
<accession>W8TES9</accession>
<dbReference type="EMBL" id="CP007452">
    <property type="protein sequence ID" value="AHM56333.1"/>
    <property type="molecule type" value="Genomic_DNA"/>
</dbReference>
<dbReference type="eggNOG" id="ENOG502ZEXR">
    <property type="taxonomic scope" value="Bacteria"/>
</dbReference>
<evidence type="ECO:0008006" key="3">
    <source>
        <dbReference type="Google" id="ProtNLM"/>
    </source>
</evidence>
<evidence type="ECO:0000313" key="1">
    <source>
        <dbReference type="EMBL" id="AHM56333.1"/>
    </source>
</evidence>
<keyword evidence="2" id="KW-1185">Reference proteome</keyword>
<proteinExistence type="predicted"/>
<dbReference type="OrthoDB" id="9788304at2"/>